<keyword evidence="4" id="KW-1185">Reference proteome</keyword>
<evidence type="ECO:0000313" key="3">
    <source>
        <dbReference type="EMBL" id="KAF2860601.1"/>
    </source>
</evidence>
<dbReference type="Proteomes" id="UP000799421">
    <property type="component" value="Unassembled WGS sequence"/>
</dbReference>
<evidence type="ECO:0000256" key="1">
    <source>
        <dbReference type="SAM" id="MobiDB-lite"/>
    </source>
</evidence>
<proteinExistence type="predicted"/>
<sequence>MSARCPAQQTLLPSQPATNPNHLLFSPYQNQNHSLSLSPPLHSTDTNPKSLQKACTPLSKKTIFSPDALNPSQPGDPACQRLSHNSTMHRNLVIFLIIVLIFVLLTLFGIGIWMLTRPTGAKELGSSTSSSSHSILIAEA</sequence>
<reference evidence="3" key="1">
    <citation type="journal article" date="2020" name="Stud. Mycol.">
        <title>101 Dothideomycetes genomes: a test case for predicting lifestyles and emergence of pathogens.</title>
        <authorList>
            <person name="Haridas S."/>
            <person name="Albert R."/>
            <person name="Binder M."/>
            <person name="Bloem J."/>
            <person name="Labutti K."/>
            <person name="Salamov A."/>
            <person name="Andreopoulos B."/>
            <person name="Baker S."/>
            <person name="Barry K."/>
            <person name="Bills G."/>
            <person name="Bluhm B."/>
            <person name="Cannon C."/>
            <person name="Castanera R."/>
            <person name="Culley D."/>
            <person name="Daum C."/>
            <person name="Ezra D."/>
            <person name="Gonzalez J."/>
            <person name="Henrissat B."/>
            <person name="Kuo A."/>
            <person name="Liang C."/>
            <person name="Lipzen A."/>
            <person name="Lutzoni F."/>
            <person name="Magnuson J."/>
            <person name="Mondo S."/>
            <person name="Nolan M."/>
            <person name="Ohm R."/>
            <person name="Pangilinan J."/>
            <person name="Park H.-J."/>
            <person name="Ramirez L."/>
            <person name="Alfaro M."/>
            <person name="Sun H."/>
            <person name="Tritt A."/>
            <person name="Yoshinaga Y."/>
            <person name="Zwiers L.-H."/>
            <person name="Turgeon B."/>
            <person name="Goodwin S."/>
            <person name="Spatafora J."/>
            <person name="Crous P."/>
            <person name="Grigoriev I."/>
        </authorList>
    </citation>
    <scope>NUCLEOTIDE SEQUENCE</scope>
    <source>
        <strain evidence="3">CBS 480.64</strain>
    </source>
</reference>
<feature type="region of interest" description="Disordered" evidence="1">
    <location>
        <begin position="1"/>
        <end position="25"/>
    </location>
</feature>
<keyword evidence="2" id="KW-0812">Transmembrane</keyword>
<keyword evidence="2" id="KW-0472">Membrane</keyword>
<feature type="transmembrane region" description="Helical" evidence="2">
    <location>
        <begin position="92"/>
        <end position="115"/>
    </location>
</feature>
<dbReference type="EMBL" id="MU005980">
    <property type="protein sequence ID" value="KAF2860601.1"/>
    <property type="molecule type" value="Genomic_DNA"/>
</dbReference>
<accession>A0A6A7BZC9</accession>
<protein>
    <submittedName>
        <fullName evidence="3">Uncharacterized protein</fullName>
    </submittedName>
</protein>
<evidence type="ECO:0000313" key="4">
    <source>
        <dbReference type="Proteomes" id="UP000799421"/>
    </source>
</evidence>
<feature type="compositionally biased region" description="Polar residues" evidence="1">
    <location>
        <begin position="7"/>
        <end position="25"/>
    </location>
</feature>
<keyword evidence="2" id="KW-1133">Transmembrane helix</keyword>
<dbReference type="AlphaFoldDB" id="A0A6A7BZC9"/>
<organism evidence="3 4">
    <name type="scientific">Piedraia hortae CBS 480.64</name>
    <dbReference type="NCBI Taxonomy" id="1314780"/>
    <lineage>
        <taxon>Eukaryota</taxon>
        <taxon>Fungi</taxon>
        <taxon>Dikarya</taxon>
        <taxon>Ascomycota</taxon>
        <taxon>Pezizomycotina</taxon>
        <taxon>Dothideomycetes</taxon>
        <taxon>Dothideomycetidae</taxon>
        <taxon>Capnodiales</taxon>
        <taxon>Piedraiaceae</taxon>
        <taxon>Piedraia</taxon>
    </lineage>
</organism>
<name>A0A6A7BZC9_9PEZI</name>
<evidence type="ECO:0000256" key="2">
    <source>
        <dbReference type="SAM" id="Phobius"/>
    </source>
</evidence>
<gene>
    <name evidence="3" type="ORF">K470DRAFT_68727</name>
</gene>